<dbReference type="RefSeq" id="WP_131848791.1">
    <property type="nucleotide sequence ID" value="NZ_SLXV01000017.1"/>
</dbReference>
<protein>
    <submittedName>
        <fullName evidence="6">Branched-chain amino acid transport system substrate-binding protein</fullName>
    </submittedName>
</protein>
<dbReference type="EMBL" id="SLXV01000017">
    <property type="protein sequence ID" value="TCP68358.1"/>
    <property type="molecule type" value="Genomic_DNA"/>
</dbReference>
<dbReference type="Pfam" id="PF13458">
    <property type="entry name" value="Peripla_BP_6"/>
    <property type="match status" value="1"/>
</dbReference>
<dbReference type="PANTHER" id="PTHR47151:SF2">
    <property type="entry name" value="AMINO ACID BINDING PROTEIN"/>
    <property type="match status" value="1"/>
</dbReference>
<sequence length="391" mass="41916">MKRNFLTILTAIGLVTTTVVGCSTDAGGNNTIKIATQSPLSGSSSTLGEAIKLGAQLALEENQEKFKKLGFTLELVPYDDQGDPKVGVANAQKLAADQSILGIVGHLNSGVAIPASSTYENNSIAMVSPANTAVELTEQGKKSVNRIVARDDFQGPAAYGFATDNLKAKNIFIIQDKSAYGQGLAENFKKVAEQKQAKISAYEAITVGEQDFNGVLNQVAAKKPDLIYFGGLYGEGGLLVKQAREKGLNMPVMGGDGFDSSDMVKIAGKGVKNTFYTSVAADISNTPEGQNFVKKYQAKFGEKKAVQSFSYYGYDSMGVILKGLEDSITKNGNKKPSREQVRDAIRAVQDYQGIATKVGFDAKGDNKYAKVFVFQFEDKYPGKQVGVIEKQ</sequence>
<name>A0A4R2RXX6_9BACL</name>
<keyword evidence="2" id="KW-0813">Transport</keyword>
<dbReference type="PRINTS" id="PR00337">
    <property type="entry name" value="LEUILEVALBP"/>
</dbReference>
<dbReference type="SUPFAM" id="SSF53822">
    <property type="entry name" value="Periplasmic binding protein-like I"/>
    <property type="match status" value="1"/>
</dbReference>
<evidence type="ECO:0000313" key="7">
    <source>
        <dbReference type="Proteomes" id="UP000294746"/>
    </source>
</evidence>
<dbReference type="InterPro" id="IPR028082">
    <property type="entry name" value="Peripla_BP_I"/>
</dbReference>
<dbReference type="Proteomes" id="UP000294746">
    <property type="component" value="Unassembled WGS sequence"/>
</dbReference>
<evidence type="ECO:0000259" key="5">
    <source>
        <dbReference type="Pfam" id="PF13458"/>
    </source>
</evidence>
<keyword evidence="7" id="KW-1185">Reference proteome</keyword>
<gene>
    <name evidence="6" type="ORF">EDD57_11745</name>
</gene>
<dbReference type="InterPro" id="IPR000709">
    <property type="entry name" value="Leu_Ile_Val-bd"/>
</dbReference>
<feature type="domain" description="Leucine-binding protein" evidence="5">
    <location>
        <begin position="31"/>
        <end position="378"/>
    </location>
</feature>
<proteinExistence type="inferred from homology"/>
<evidence type="ECO:0000313" key="6">
    <source>
        <dbReference type="EMBL" id="TCP68358.1"/>
    </source>
</evidence>
<keyword evidence="3" id="KW-0732">Signal</keyword>
<reference evidence="6 7" key="1">
    <citation type="submission" date="2019-03" db="EMBL/GenBank/DDBJ databases">
        <title>Genomic Encyclopedia of Type Strains, Phase IV (KMG-IV): sequencing the most valuable type-strain genomes for metagenomic binning, comparative biology and taxonomic classification.</title>
        <authorList>
            <person name="Goeker M."/>
        </authorList>
    </citation>
    <scope>NUCLEOTIDE SEQUENCE [LARGE SCALE GENOMIC DNA]</scope>
    <source>
        <strain evidence="6 7">DSM 46831</strain>
    </source>
</reference>
<dbReference type="PROSITE" id="PS51257">
    <property type="entry name" value="PROKAR_LIPOPROTEIN"/>
    <property type="match status" value="1"/>
</dbReference>
<dbReference type="InterPro" id="IPR028081">
    <property type="entry name" value="Leu-bd"/>
</dbReference>
<dbReference type="PANTHER" id="PTHR47151">
    <property type="entry name" value="LEU/ILE/VAL-BINDING ABC TRANSPORTER SUBUNIT"/>
    <property type="match status" value="1"/>
</dbReference>
<dbReference type="AlphaFoldDB" id="A0A4R2RXX6"/>
<evidence type="ECO:0000256" key="1">
    <source>
        <dbReference type="ARBA" id="ARBA00010062"/>
    </source>
</evidence>
<dbReference type="GO" id="GO:0006865">
    <property type="term" value="P:amino acid transport"/>
    <property type="evidence" value="ECO:0007669"/>
    <property type="project" value="UniProtKB-KW"/>
</dbReference>
<evidence type="ECO:0000256" key="3">
    <source>
        <dbReference type="ARBA" id="ARBA00022729"/>
    </source>
</evidence>
<comment type="similarity">
    <text evidence="1">Belongs to the leucine-binding protein family.</text>
</comment>
<dbReference type="OrthoDB" id="9783240at2"/>
<keyword evidence="4" id="KW-0029">Amino-acid transport</keyword>
<comment type="caution">
    <text evidence="6">The sequence shown here is derived from an EMBL/GenBank/DDBJ whole genome shotgun (WGS) entry which is preliminary data.</text>
</comment>
<organism evidence="6 7">
    <name type="scientific">Baia soyae</name>
    <dbReference type="NCBI Taxonomy" id="1544746"/>
    <lineage>
        <taxon>Bacteria</taxon>
        <taxon>Bacillati</taxon>
        <taxon>Bacillota</taxon>
        <taxon>Bacilli</taxon>
        <taxon>Bacillales</taxon>
        <taxon>Thermoactinomycetaceae</taxon>
        <taxon>Baia</taxon>
    </lineage>
</organism>
<evidence type="ECO:0000256" key="2">
    <source>
        <dbReference type="ARBA" id="ARBA00022448"/>
    </source>
</evidence>
<dbReference type="Gene3D" id="3.40.50.2300">
    <property type="match status" value="2"/>
</dbReference>
<dbReference type="CDD" id="cd06342">
    <property type="entry name" value="PBP1_ABC_LIVBP-like"/>
    <property type="match status" value="1"/>
</dbReference>
<accession>A0A4R2RXX6</accession>
<evidence type="ECO:0000256" key="4">
    <source>
        <dbReference type="ARBA" id="ARBA00022970"/>
    </source>
</evidence>